<dbReference type="PANTHER" id="PTHR42928:SF5">
    <property type="entry name" value="BLR1237 PROTEIN"/>
    <property type="match status" value="1"/>
</dbReference>
<comment type="similarity">
    <text evidence="1">Belongs to the UPF0065 (bug) family.</text>
</comment>
<evidence type="ECO:0000256" key="2">
    <source>
        <dbReference type="SAM" id="SignalP"/>
    </source>
</evidence>
<evidence type="ECO:0000313" key="3">
    <source>
        <dbReference type="EMBL" id="MBL0392409.1"/>
    </source>
</evidence>
<dbReference type="PANTHER" id="PTHR42928">
    <property type="entry name" value="TRICARBOXYLATE-BINDING PROTEIN"/>
    <property type="match status" value="1"/>
</dbReference>
<protein>
    <submittedName>
        <fullName evidence="3">Tripartite tricarboxylate transporter substrate binding protein</fullName>
    </submittedName>
</protein>
<sequence>MRHIALLRAAMAMPAAVLALAVPPGLADEPFPQKPVTLIVSYPPGGSVDMTARILQGPLAKELGQSVVVENKGGAGGSIATAFVAKAKPDGYTLLMTLSSHTINPWLYDKLPFDTRKDFAAVSLVASTPQVLVAHPSFPAASLAELMASKGTAALPYGSAGVGSPAHVAGELFRMRTGLPFTHVPYRGGGPATVAVLGNEIPLLWVSLPSITQQVKLGKLKALAVSTTERSPALPEIPAVSESLPGFRVDAWNAIFAPAGTPPQVLRRLEQAVMAVTRQPEVKKVLLEQGAVAVGSTAAELDRIVASEIEQWQGVTRAAGMKAE</sequence>
<dbReference type="InterPro" id="IPR042100">
    <property type="entry name" value="Bug_dom1"/>
</dbReference>
<dbReference type="SUPFAM" id="SSF53850">
    <property type="entry name" value="Periplasmic binding protein-like II"/>
    <property type="match status" value="1"/>
</dbReference>
<dbReference type="EMBL" id="JAEQNE010000003">
    <property type="protein sequence ID" value="MBL0392409.1"/>
    <property type="molecule type" value="Genomic_DNA"/>
</dbReference>
<feature type="signal peptide" evidence="2">
    <location>
        <begin position="1"/>
        <end position="21"/>
    </location>
</feature>
<comment type="caution">
    <text evidence="3">The sequence shown here is derived from an EMBL/GenBank/DDBJ whole genome shotgun (WGS) entry which is preliminary data.</text>
</comment>
<dbReference type="Pfam" id="PF03401">
    <property type="entry name" value="TctC"/>
    <property type="match status" value="1"/>
</dbReference>
<feature type="chain" id="PRO_5036815637" evidence="2">
    <location>
        <begin position="22"/>
        <end position="324"/>
    </location>
</feature>
<accession>A0A936Z015</accession>
<keyword evidence="4" id="KW-1185">Reference proteome</keyword>
<dbReference type="CDD" id="cd13578">
    <property type="entry name" value="PBP2_Bug27"/>
    <property type="match status" value="1"/>
</dbReference>
<reference evidence="3 4" key="1">
    <citation type="journal article" date="2017" name="Int. J. Syst. Evol. Microbiol.">
        <title>Ramlibacter monticola sp. nov., isolated from forest soil.</title>
        <authorList>
            <person name="Chaudhary D.K."/>
            <person name="Kim J."/>
        </authorList>
    </citation>
    <scope>NUCLEOTIDE SEQUENCE [LARGE SCALE GENOMIC DNA]</scope>
    <source>
        <strain evidence="3 4">KACC 19175</strain>
    </source>
</reference>
<gene>
    <name evidence="3" type="ORF">JJ685_14815</name>
</gene>
<evidence type="ECO:0000256" key="1">
    <source>
        <dbReference type="ARBA" id="ARBA00006987"/>
    </source>
</evidence>
<dbReference type="Gene3D" id="3.40.190.10">
    <property type="entry name" value="Periplasmic binding protein-like II"/>
    <property type="match status" value="1"/>
</dbReference>
<dbReference type="Proteomes" id="UP000599109">
    <property type="component" value="Unassembled WGS sequence"/>
</dbReference>
<keyword evidence="2" id="KW-0732">Signal</keyword>
<evidence type="ECO:0000313" key="4">
    <source>
        <dbReference type="Proteomes" id="UP000599109"/>
    </source>
</evidence>
<organism evidence="3 4">
    <name type="scientific">Ramlibacter monticola</name>
    <dbReference type="NCBI Taxonomy" id="1926872"/>
    <lineage>
        <taxon>Bacteria</taxon>
        <taxon>Pseudomonadati</taxon>
        <taxon>Pseudomonadota</taxon>
        <taxon>Betaproteobacteria</taxon>
        <taxon>Burkholderiales</taxon>
        <taxon>Comamonadaceae</taxon>
        <taxon>Ramlibacter</taxon>
    </lineage>
</organism>
<dbReference type="RefSeq" id="WP_201675037.1">
    <property type="nucleotide sequence ID" value="NZ_JAEQNE010000003.1"/>
</dbReference>
<dbReference type="Gene3D" id="3.40.190.150">
    <property type="entry name" value="Bordetella uptake gene, domain 1"/>
    <property type="match status" value="1"/>
</dbReference>
<dbReference type="AlphaFoldDB" id="A0A936Z015"/>
<dbReference type="InterPro" id="IPR005064">
    <property type="entry name" value="BUG"/>
</dbReference>
<name>A0A936Z015_9BURK</name>
<dbReference type="PIRSF" id="PIRSF017082">
    <property type="entry name" value="YflP"/>
    <property type="match status" value="1"/>
</dbReference>
<proteinExistence type="inferred from homology"/>